<dbReference type="AlphaFoldDB" id="D0LND8"/>
<sequence>MADAIESDSEVPKLFISYSWTSEEHQNWVLQLANDLADNGVHVVIDKFDLRPGHDAFKFMEQMVTDPSISKVLIVSDEAYATKSDERMGGVGIEAQIITPDVYKQAQQSKFVVLVRELKPDGQPWVPAYYNSKLYIDCSDLNEYEEKLEELIRWAFDKPLHRRRPLGRPPAYLFETPSVDLGTRSAQQRCVKAIRSGAQSASGALDEYINIFVDNLGRFFSEILDEDDKTDSSPSESFNRALRLFLPYRDEMLQVFSAVASCATVSNNQYLNTAIRLFEKLGCYTRGTMRNPRNRADVDLFSFVVHELFLYLLALFFEKGRLEDIDSILSHRYYVRCDSGSGYTDAYSYSIFYSPVEILYNPRAWVVEGAHAALLRQRSYSGIEFRYVMEMDFVAHLRSEIASETSGGWHPVTLCLKEGVETLEVFQRSVSKSYFERVLLMLGGVSKADIEAYVESAVGGRTARQIPLQIKTPRHIQNLFDLENLGVIR</sequence>
<dbReference type="SUPFAM" id="SSF52200">
    <property type="entry name" value="Toll/Interleukin receptor TIR domain"/>
    <property type="match status" value="1"/>
</dbReference>
<dbReference type="Pfam" id="PF08357">
    <property type="entry name" value="SEFIR"/>
    <property type="match status" value="1"/>
</dbReference>
<dbReference type="Proteomes" id="UP000001880">
    <property type="component" value="Chromosome"/>
</dbReference>
<protein>
    <submittedName>
        <fullName evidence="2">SEFIR domain protein</fullName>
    </submittedName>
</protein>
<reference evidence="2 3" key="1">
    <citation type="journal article" date="2010" name="Stand. Genomic Sci.">
        <title>Complete genome sequence of Haliangium ochraceum type strain (SMP-2).</title>
        <authorList>
            <consortium name="US DOE Joint Genome Institute (JGI-PGF)"/>
            <person name="Ivanova N."/>
            <person name="Daum C."/>
            <person name="Lang E."/>
            <person name="Abt B."/>
            <person name="Kopitz M."/>
            <person name="Saunders E."/>
            <person name="Lapidus A."/>
            <person name="Lucas S."/>
            <person name="Glavina Del Rio T."/>
            <person name="Nolan M."/>
            <person name="Tice H."/>
            <person name="Copeland A."/>
            <person name="Cheng J.F."/>
            <person name="Chen F."/>
            <person name="Bruce D."/>
            <person name="Goodwin L."/>
            <person name="Pitluck S."/>
            <person name="Mavromatis K."/>
            <person name="Pati A."/>
            <person name="Mikhailova N."/>
            <person name="Chen A."/>
            <person name="Palaniappan K."/>
            <person name="Land M."/>
            <person name="Hauser L."/>
            <person name="Chang Y.J."/>
            <person name="Jeffries C.D."/>
            <person name="Detter J.C."/>
            <person name="Brettin T."/>
            <person name="Rohde M."/>
            <person name="Goker M."/>
            <person name="Bristow J."/>
            <person name="Markowitz V."/>
            <person name="Eisen J.A."/>
            <person name="Hugenholtz P."/>
            <person name="Kyrpides N.C."/>
            <person name="Klenk H.P."/>
        </authorList>
    </citation>
    <scope>NUCLEOTIDE SEQUENCE [LARGE SCALE GENOMIC DNA]</scope>
    <source>
        <strain evidence="3">DSM 14365 / CIP 107738 / JCM 11303 / AJ 13395 / SMP-2</strain>
    </source>
</reference>
<evidence type="ECO:0000259" key="1">
    <source>
        <dbReference type="PROSITE" id="PS51534"/>
    </source>
</evidence>
<organism evidence="2 3">
    <name type="scientific">Haliangium ochraceum (strain DSM 14365 / JCM 11303 / SMP-2)</name>
    <dbReference type="NCBI Taxonomy" id="502025"/>
    <lineage>
        <taxon>Bacteria</taxon>
        <taxon>Pseudomonadati</taxon>
        <taxon>Myxococcota</taxon>
        <taxon>Polyangia</taxon>
        <taxon>Haliangiales</taxon>
        <taxon>Kofleriaceae</taxon>
        <taxon>Haliangium</taxon>
    </lineage>
</organism>
<feature type="domain" description="SEFIR" evidence="1">
    <location>
        <begin position="11"/>
        <end position="147"/>
    </location>
</feature>
<dbReference type="STRING" id="502025.Hoch_2788"/>
<dbReference type="PROSITE" id="PS51534">
    <property type="entry name" value="SEFIR"/>
    <property type="match status" value="1"/>
</dbReference>
<name>D0LND8_HALO1</name>
<dbReference type="eggNOG" id="ENOG502Z7WA">
    <property type="taxonomic scope" value="Bacteria"/>
</dbReference>
<dbReference type="KEGG" id="hoh:Hoch_2788"/>
<gene>
    <name evidence="2" type="ordered locus">Hoch_2788</name>
</gene>
<dbReference type="EMBL" id="CP001804">
    <property type="protein sequence ID" value="ACY15315.1"/>
    <property type="molecule type" value="Genomic_DNA"/>
</dbReference>
<dbReference type="HOGENOM" id="CLU_574697_0_0_7"/>
<dbReference type="Gene3D" id="3.40.50.10140">
    <property type="entry name" value="Toll/interleukin-1 receptor homology (TIR) domain"/>
    <property type="match status" value="1"/>
</dbReference>
<dbReference type="InterPro" id="IPR013568">
    <property type="entry name" value="SEFIR_dom"/>
</dbReference>
<proteinExistence type="predicted"/>
<dbReference type="InterPro" id="IPR035897">
    <property type="entry name" value="Toll_tir_struct_dom_sf"/>
</dbReference>
<keyword evidence="3" id="KW-1185">Reference proteome</keyword>
<accession>D0LND8</accession>
<dbReference type="OrthoDB" id="5149141at2"/>
<evidence type="ECO:0000313" key="2">
    <source>
        <dbReference type="EMBL" id="ACY15315.1"/>
    </source>
</evidence>
<dbReference type="RefSeq" id="WP_012827923.1">
    <property type="nucleotide sequence ID" value="NC_013440.1"/>
</dbReference>
<evidence type="ECO:0000313" key="3">
    <source>
        <dbReference type="Proteomes" id="UP000001880"/>
    </source>
</evidence>